<dbReference type="InterPro" id="IPR002067">
    <property type="entry name" value="MCP"/>
</dbReference>
<dbReference type="InterPro" id="IPR023395">
    <property type="entry name" value="MCP_dom_sf"/>
</dbReference>
<evidence type="ECO:0000256" key="5">
    <source>
        <dbReference type="ARBA" id="ARBA00022737"/>
    </source>
</evidence>
<dbReference type="Pfam" id="PF00153">
    <property type="entry name" value="Mito_carr"/>
    <property type="match status" value="3"/>
</dbReference>
<comment type="subcellular location">
    <subcellularLocation>
        <location evidence="1">Membrane</location>
        <topology evidence="1">Multi-pass membrane protein</topology>
    </subcellularLocation>
</comment>
<keyword evidence="3 9" id="KW-0813">Transport</keyword>
<keyword evidence="13" id="KW-1185">Reference proteome</keyword>
<sequence length="340" mass="37066">MAPAPGLLPSFITRRRYWDDPEVVNIVAGGLAGSITATFVCPLDVLKTRLQVQRRVPGVKYNGISGSLSKILAEEGVKGLYRGLTPTLLALLPNWAVYFTVYERLKISIGNRAAGYAYIKPPMVHMAAATGAGVATMLITNPLWVVKTRLQTQHMGLRMGRASGGRAPLYTGTFNALTRIAREEGIAGLYSGLLPSLIGVCHVAIQFPLYEACKKRIAEQKGVSPDRLDPLSLVGISAFSKMVASTATYPHEVVRSHMHVAGSGPFNGFLKTCKQIYREEGVKGFYRGCTANLIRTTPAAALTFTTFEMLSRHLKELGCQQREREQREEALQPQEASASV</sequence>
<protein>
    <recommendedName>
        <fullName evidence="14">Mitochondrial carrier</fullName>
    </recommendedName>
</protein>
<evidence type="ECO:0000313" key="12">
    <source>
        <dbReference type="EMBL" id="KAK9918760.1"/>
    </source>
</evidence>
<evidence type="ECO:0000256" key="10">
    <source>
        <dbReference type="SAM" id="MobiDB-lite"/>
    </source>
</evidence>
<evidence type="ECO:0000256" key="9">
    <source>
        <dbReference type="RuleBase" id="RU000488"/>
    </source>
</evidence>
<comment type="caution">
    <text evidence="12">The sequence shown here is derived from an EMBL/GenBank/DDBJ whole genome shotgun (WGS) entry which is preliminary data.</text>
</comment>
<keyword evidence="5" id="KW-0677">Repeat</keyword>
<evidence type="ECO:0000256" key="3">
    <source>
        <dbReference type="ARBA" id="ARBA00022448"/>
    </source>
</evidence>
<proteinExistence type="inferred from homology"/>
<accession>A0ABR2Z533</accession>
<organism evidence="12 13">
    <name type="scientific">Coccomyxa subellipsoidea</name>
    <dbReference type="NCBI Taxonomy" id="248742"/>
    <lineage>
        <taxon>Eukaryota</taxon>
        <taxon>Viridiplantae</taxon>
        <taxon>Chlorophyta</taxon>
        <taxon>core chlorophytes</taxon>
        <taxon>Trebouxiophyceae</taxon>
        <taxon>Trebouxiophyceae incertae sedis</taxon>
        <taxon>Coccomyxaceae</taxon>
        <taxon>Coccomyxa</taxon>
    </lineage>
</organism>
<feature type="region of interest" description="Disordered" evidence="10">
    <location>
        <begin position="321"/>
        <end position="340"/>
    </location>
</feature>
<evidence type="ECO:0000313" key="13">
    <source>
        <dbReference type="Proteomes" id="UP001491310"/>
    </source>
</evidence>
<evidence type="ECO:0000256" key="8">
    <source>
        <dbReference type="PROSITE-ProRule" id="PRU00282"/>
    </source>
</evidence>
<dbReference type="Proteomes" id="UP001491310">
    <property type="component" value="Unassembled WGS sequence"/>
</dbReference>
<dbReference type="InterPro" id="IPR044712">
    <property type="entry name" value="SLC25A32-like"/>
</dbReference>
<reference evidence="12 13" key="1">
    <citation type="journal article" date="2024" name="Nat. Commun.">
        <title>Phylogenomics reveals the evolutionary origins of lichenization in chlorophyte algae.</title>
        <authorList>
            <person name="Puginier C."/>
            <person name="Libourel C."/>
            <person name="Otte J."/>
            <person name="Skaloud P."/>
            <person name="Haon M."/>
            <person name="Grisel S."/>
            <person name="Petersen M."/>
            <person name="Berrin J.G."/>
            <person name="Delaux P.M."/>
            <person name="Dal Grande F."/>
            <person name="Keller J."/>
        </authorList>
    </citation>
    <scope>NUCLEOTIDE SEQUENCE [LARGE SCALE GENOMIC DNA]</scope>
    <source>
        <strain evidence="12 13">SAG 216-7</strain>
    </source>
</reference>
<dbReference type="SUPFAM" id="SSF103506">
    <property type="entry name" value="Mitochondrial carrier"/>
    <property type="match status" value="1"/>
</dbReference>
<feature type="compositionally biased region" description="Low complexity" evidence="10">
    <location>
        <begin position="331"/>
        <end position="340"/>
    </location>
</feature>
<evidence type="ECO:0000256" key="1">
    <source>
        <dbReference type="ARBA" id="ARBA00004141"/>
    </source>
</evidence>
<keyword evidence="6 11" id="KW-1133">Transmembrane helix</keyword>
<gene>
    <name evidence="12" type="ORF">WJX75_006653</name>
</gene>
<feature type="repeat" description="Solcar" evidence="8">
    <location>
        <begin position="120"/>
        <end position="216"/>
    </location>
</feature>
<feature type="transmembrane region" description="Helical" evidence="11">
    <location>
        <begin position="23"/>
        <end position="46"/>
    </location>
</feature>
<keyword evidence="7 8" id="KW-0472">Membrane</keyword>
<keyword evidence="4 8" id="KW-0812">Transmembrane</keyword>
<evidence type="ECO:0008006" key="14">
    <source>
        <dbReference type="Google" id="ProtNLM"/>
    </source>
</evidence>
<feature type="repeat" description="Solcar" evidence="8">
    <location>
        <begin position="228"/>
        <end position="313"/>
    </location>
</feature>
<comment type="similarity">
    <text evidence="2 9">Belongs to the mitochondrial carrier (TC 2.A.29) family.</text>
</comment>
<evidence type="ECO:0000256" key="4">
    <source>
        <dbReference type="ARBA" id="ARBA00022692"/>
    </source>
</evidence>
<dbReference type="InterPro" id="IPR018108">
    <property type="entry name" value="MCP_transmembrane"/>
</dbReference>
<dbReference type="Gene3D" id="1.50.40.10">
    <property type="entry name" value="Mitochondrial carrier domain"/>
    <property type="match status" value="2"/>
</dbReference>
<evidence type="ECO:0000256" key="7">
    <source>
        <dbReference type="ARBA" id="ARBA00023136"/>
    </source>
</evidence>
<evidence type="ECO:0000256" key="6">
    <source>
        <dbReference type="ARBA" id="ARBA00022989"/>
    </source>
</evidence>
<name>A0ABR2Z533_9CHLO</name>
<dbReference type="PRINTS" id="PR00926">
    <property type="entry name" value="MITOCARRIER"/>
</dbReference>
<feature type="compositionally biased region" description="Basic and acidic residues" evidence="10">
    <location>
        <begin position="321"/>
        <end position="330"/>
    </location>
</feature>
<evidence type="ECO:0000256" key="11">
    <source>
        <dbReference type="SAM" id="Phobius"/>
    </source>
</evidence>
<dbReference type="PANTHER" id="PTHR45683">
    <property type="entry name" value="MITOCHONDRIAL NICOTINAMIDE ADENINE DINUCLEOTIDE TRANSPORTER 1-RELATED-RELATED"/>
    <property type="match status" value="1"/>
</dbReference>
<feature type="repeat" description="Solcar" evidence="8">
    <location>
        <begin position="20"/>
        <end position="108"/>
    </location>
</feature>
<evidence type="ECO:0000256" key="2">
    <source>
        <dbReference type="ARBA" id="ARBA00006375"/>
    </source>
</evidence>
<dbReference type="PROSITE" id="PS50920">
    <property type="entry name" value="SOLCAR"/>
    <property type="match status" value="3"/>
</dbReference>
<dbReference type="EMBL" id="JALJOT010000001">
    <property type="protein sequence ID" value="KAK9918760.1"/>
    <property type="molecule type" value="Genomic_DNA"/>
</dbReference>